<dbReference type="Pfam" id="PF12096">
    <property type="entry name" value="DUF3572"/>
    <property type="match status" value="1"/>
</dbReference>
<dbReference type="RefSeq" id="WP_220660746.1">
    <property type="nucleotide sequence ID" value="NZ_CP069370.1"/>
</dbReference>
<accession>A0A8G0ZR19</accession>
<reference evidence="1" key="1">
    <citation type="submission" date="2021-02" db="EMBL/GenBank/DDBJ databases">
        <title>Rhodobacter shimadae sp. nov., an aerobic anoxygenic phototrophic bacterium isolated from a hot spring.</title>
        <authorList>
            <person name="Muramatsu S."/>
            <person name="Haruta S."/>
            <person name="Hirose S."/>
            <person name="Hanada S."/>
        </authorList>
    </citation>
    <scope>NUCLEOTIDE SEQUENCE</scope>
    <source>
        <strain evidence="1">N10</strain>
    </source>
</reference>
<evidence type="ECO:0000313" key="1">
    <source>
        <dbReference type="EMBL" id="QYZ68523.1"/>
    </source>
</evidence>
<evidence type="ECO:0000313" key="2">
    <source>
        <dbReference type="Proteomes" id="UP000826300"/>
    </source>
</evidence>
<sequence length="95" mass="10143">MTDARKDAAEALALHALGWMVGNAPVLEAFLGATGAAPDDLRARAADAGFLSSVLDFLLTDDAWVVAFCDDMGLRYEEPMQAAVVLGGARHRHWT</sequence>
<organism evidence="1 2">
    <name type="scientific">Neotabrizicola shimadae</name>
    <dbReference type="NCBI Taxonomy" id="2807096"/>
    <lineage>
        <taxon>Bacteria</taxon>
        <taxon>Pseudomonadati</taxon>
        <taxon>Pseudomonadota</taxon>
        <taxon>Alphaproteobacteria</taxon>
        <taxon>Rhodobacterales</taxon>
        <taxon>Paracoccaceae</taxon>
        <taxon>Neotabrizicola</taxon>
    </lineage>
</organism>
<gene>
    <name evidence="1" type="ORF">JO391_12095</name>
</gene>
<proteinExistence type="predicted"/>
<dbReference type="KEGG" id="nsm:JO391_12095"/>
<dbReference type="InterPro" id="IPR021955">
    <property type="entry name" value="DUF3572"/>
</dbReference>
<protein>
    <submittedName>
        <fullName evidence="1">DUF3572 domain-containing protein</fullName>
    </submittedName>
</protein>
<keyword evidence="2" id="KW-1185">Reference proteome</keyword>
<name>A0A8G0ZR19_9RHOB</name>
<dbReference type="AlphaFoldDB" id="A0A8G0ZR19"/>
<dbReference type="Proteomes" id="UP000826300">
    <property type="component" value="Chromosome"/>
</dbReference>
<dbReference type="EMBL" id="CP069370">
    <property type="protein sequence ID" value="QYZ68523.1"/>
    <property type="molecule type" value="Genomic_DNA"/>
</dbReference>